<comment type="function">
    <text evidence="8">Component of the Mediator complex, a coactivator involved in the regulated transcription of nearly all RNA polymerase II-dependent genes. Mediator functions as a bridge to convey information from gene-specific regulatory proteins to the basal RNA polymerase II transcription machinery. Mediator is recruited to promoters by direct interactions with regulatory proteins and serves as a scaffold for the assembly of a functional preinitiation complex with RNA polymerase II and the general transcription factors.</text>
</comment>
<keyword evidence="8" id="KW-0010">Activator</keyword>
<comment type="subunit">
    <text evidence="8">Component of the Mediator complex.</text>
</comment>
<reference evidence="10 12" key="2">
    <citation type="submission" date="2023-02" db="EMBL/GenBank/DDBJ databases">
        <title>Encephalitozoon hellem ATCC 50451 complete genome.</title>
        <authorList>
            <person name="Mascarenhas dos Santos A.C."/>
            <person name="Julian A.T."/>
            <person name="Pombert J.-F."/>
        </authorList>
    </citation>
    <scope>NUCLEOTIDE SEQUENCE [LARGE SCALE GENOMIC DNA]</scope>
    <source>
        <strain evidence="10 12">ATCC 50451</strain>
    </source>
</reference>
<evidence type="ECO:0000256" key="6">
    <source>
        <dbReference type="ARBA" id="ARBA00023242"/>
    </source>
</evidence>
<evidence type="ECO:0000313" key="10">
    <source>
        <dbReference type="EMBL" id="WEL37791.1"/>
    </source>
</evidence>
<dbReference type="Proteomes" id="UP001059546">
    <property type="component" value="Chromosome I"/>
</dbReference>
<dbReference type="OrthoDB" id="344220at2759"/>
<dbReference type="GO" id="GO:0003712">
    <property type="term" value="F:transcription coregulator activity"/>
    <property type="evidence" value="ECO:0007669"/>
    <property type="project" value="InterPro"/>
</dbReference>
<name>A0A9Q9CAB4_ENCHE</name>
<organism evidence="9 11">
    <name type="scientific">Encephalitozoon hellem</name>
    <name type="common">Microsporidian parasite</name>
    <dbReference type="NCBI Taxonomy" id="27973"/>
    <lineage>
        <taxon>Eukaryota</taxon>
        <taxon>Fungi</taxon>
        <taxon>Fungi incertae sedis</taxon>
        <taxon>Microsporidia</taxon>
        <taxon>Unikaryonidae</taxon>
        <taxon>Encephalitozoon</taxon>
    </lineage>
</organism>
<proteinExistence type="inferred from homology"/>
<dbReference type="Proteomes" id="UP001217963">
    <property type="component" value="Chromosome I"/>
</dbReference>
<comment type="similarity">
    <text evidence="2 8">Belongs to the Mediator complex subunit 6 family.</text>
</comment>
<dbReference type="GO" id="GO:0006357">
    <property type="term" value="P:regulation of transcription by RNA polymerase II"/>
    <property type="evidence" value="ECO:0007669"/>
    <property type="project" value="InterPro"/>
</dbReference>
<dbReference type="InterPro" id="IPR038566">
    <property type="entry name" value="Mediator_Med6_sf"/>
</dbReference>
<reference evidence="9" key="1">
    <citation type="submission" date="2021-05" db="EMBL/GenBank/DDBJ databases">
        <title>Encephalitozoon hellem ATCC 50604 Complete Genome.</title>
        <authorList>
            <person name="Mascarenhas dos Santos A.C."/>
            <person name="Julian A.T."/>
            <person name="Pombert J.-F."/>
        </authorList>
    </citation>
    <scope>NUCLEOTIDE SEQUENCE</scope>
    <source>
        <strain evidence="9">ATCC 50604</strain>
    </source>
</reference>
<dbReference type="GO" id="GO:0016592">
    <property type="term" value="C:mediator complex"/>
    <property type="evidence" value="ECO:0007669"/>
    <property type="project" value="InterPro"/>
</dbReference>
<evidence type="ECO:0000256" key="8">
    <source>
        <dbReference type="RuleBase" id="RU364143"/>
    </source>
</evidence>
<sequence length="177" mass="20957">MEEKEEGISFVDQRFLSSRPLDDTNILEYFSGSPFYDRSCNNEILKMQTQFRGLDQKSKLSSMVGIFYELEGSNDEKTLFVIRKAYNHGDTIETLGMYYIIHGHVYAAPTNYSIYRCRMGNSMWLLSSFIDRMIEKRKFDPFNLLKGKHLRKDVEDSKDLNFMMEIFNDFKKEQMEP</sequence>
<accession>A0A9Q9CAB4</accession>
<evidence type="ECO:0000256" key="1">
    <source>
        <dbReference type="ARBA" id="ARBA00004123"/>
    </source>
</evidence>
<dbReference type="AlphaFoldDB" id="A0A9Q9CAB4"/>
<evidence type="ECO:0000256" key="2">
    <source>
        <dbReference type="ARBA" id="ARBA00007526"/>
    </source>
</evidence>
<dbReference type="EMBL" id="CP119062">
    <property type="protein sequence ID" value="WEL37791.1"/>
    <property type="molecule type" value="Genomic_DNA"/>
</dbReference>
<gene>
    <name evidence="8" type="primary">MED6</name>
    <name evidence="9" type="ORF">GPU96_01g00510</name>
    <name evidence="10" type="ORF">PFJ87_01g00440</name>
</gene>
<comment type="subcellular location">
    <subcellularLocation>
        <location evidence="1 8">Nucleus</location>
    </subcellularLocation>
</comment>
<keyword evidence="5 8" id="KW-0804">Transcription</keyword>
<evidence type="ECO:0000256" key="5">
    <source>
        <dbReference type="ARBA" id="ARBA00023163"/>
    </source>
</evidence>
<protein>
    <recommendedName>
        <fullName evidence="3 8">Mediator of RNA polymerase II transcription subunit 6</fullName>
    </recommendedName>
    <alternativeName>
        <fullName evidence="7 8">Mediator complex subunit 6</fullName>
    </alternativeName>
</protein>
<keyword evidence="6 8" id="KW-0539">Nucleus</keyword>
<evidence type="ECO:0000256" key="7">
    <source>
        <dbReference type="ARBA" id="ARBA00031259"/>
    </source>
</evidence>
<dbReference type="Gene3D" id="3.10.450.580">
    <property type="entry name" value="Mediator complex, subunit Med6"/>
    <property type="match status" value="1"/>
</dbReference>
<evidence type="ECO:0000313" key="9">
    <source>
        <dbReference type="EMBL" id="UTX42349.1"/>
    </source>
</evidence>
<evidence type="ECO:0000313" key="11">
    <source>
        <dbReference type="Proteomes" id="UP001059546"/>
    </source>
</evidence>
<evidence type="ECO:0000256" key="4">
    <source>
        <dbReference type="ARBA" id="ARBA00023015"/>
    </source>
</evidence>
<dbReference type="Pfam" id="PF04934">
    <property type="entry name" value="Med6"/>
    <property type="match status" value="1"/>
</dbReference>
<keyword evidence="12" id="KW-1185">Reference proteome</keyword>
<evidence type="ECO:0000313" key="12">
    <source>
        <dbReference type="Proteomes" id="UP001217963"/>
    </source>
</evidence>
<keyword evidence="4 8" id="KW-0805">Transcription regulation</keyword>
<dbReference type="EMBL" id="CP075147">
    <property type="protein sequence ID" value="UTX42349.1"/>
    <property type="molecule type" value="Genomic_DNA"/>
</dbReference>
<evidence type="ECO:0000256" key="3">
    <source>
        <dbReference type="ARBA" id="ARBA00020634"/>
    </source>
</evidence>
<dbReference type="PANTHER" id="PTHR13104">
    <property type="entry name" value="MED-6-RELATED"/>
    <property type="match status" value="1"/>
</dbReference>
<dbReference type="InterPro" id="IPR007018">
    <property type="entry name" value="Mediator_Med6"/>
</dbReference>